<organism evidence="9 10">
    <name type="scientific">Durusdinium trenchii</name>
    <dbReference type="NCBI Taxonomy" id="1381693"/>
    <lineage>
        <taxon>Eukaryota</taxon>
        <taxon>Sar</taxon>
        <taxon>Alveolata</taxon>
        <taxon>Dinophyceae</taxon>
        <taxon>Suessiales</taxon>
        <taxon>Symbiodiniaceae</taxon>
        <taxon>Durusdinium</taxon>
    </lineage>
</organism>
<protein>
    <recommendedName>
        <fullName evidence="8">Lon proteolytic domain-containing protein</fullName>
    </recommendedName>
</protein>
<feature type="compositionally biased region" description="Basic and acidic residues" evidence="7">
    <location>
        <begin position="38"/>
        <end position="47"/>
    </location>
</feature>
<keyword evidence="2" id="KW-0547">Nucleotide-binding</keyword>
<keyword evidence="10" id="KW-1185">Reference proteome</keyword>
<dbReference type="InterPro" id="IPR008269">
    <property type="entry name" value="Lon_proteolytic"/>
</dbReference>
<dbReference type="InterPro" id="IPR054594">
    <property type="entry name" value="Lon_lid"/>
</dbReference>
<feature type="domain" description="Lon proteolytic" evidence="8">
    <location>
        <begin position="790"/>
        <end position="995"/>
    </location>
</feature>
<dbReference type="InterPro" id="IPR027417">
    <property type="entry name" value="P-loop_NTPase"/>
</dbReference>
<evidence type="ECO:0000256" key="7">
    <source>
        <dbReference type="SAM" id="MobiDB-lite"/>
    </source>
</evidence>
<feature type="active site" evidence="6">
    <location>
        <position position="900"/>
    </location>
</feature>
<dbReference type="Gene3D" id="3.40.50.300">
    <property type="entry name" value="P-loop containing nucleotide triphosphate hydrolases"/>
    <property type="match status" value="1"/>
</dbReference>
<reference evidence="9 10" key="1">
    <citation type="submission" date="2024-02" db="EMBL/GenBank/DDBJ databases">
        <authorList>
            <person name="Chen Y."/>
            <person name="Shah S."/>
            <person name="Dougan E. K."/>
            <person name="Thang M."/>
            <person name="Chan C."/>
        </authorList>
    </citation>
    <scope>NUCLEOTIDE SEQUENCE [LARGE SCALE GENOMIC DNA]</scope>
</reference>
<dbReference type="Gene3D" id="3.30.230.10">
    <property type="match status" value="1"/>
</dbReference>
<dbReference type="InterPro" id="IPR027065">
    <property type="entry name" value="Lon_Prtase"/>
</dbReference>
<sequence>MRVSTQISESIQRSRDHEMRLMALQRQAQEIQRELQRLQQKKDKLQSDEEGYNSEEEEEDELAHLSEKLSKANLPEDASRIAKKELKRLKSLQAHHPEYTSTHSYLELLASLPWKNQTKESFDLQEARRMLDEDHRGLEKVKVRILEFLAVQKLRGGLGPFLLEDVRSHVNGSLDSDAMARKRMRSKQTSEAFLCQTGEMRRNPETAVLKQQDVDAVVKELEAAGFGRERPVMDMGCAYHDFSKGLLRVDLDLQSFPAVLALIEGSMESMSCRHRGVRGLNVIARHYEGPSEEDRLSFHADNFIVGEWVFGCILRQEGDNPLLALHFRERDGPGYVCMKEKPGHLYLQTGEARHHWTHGIPAGGGGAESLTWRWLRPSFLRWCELEHSLNRREQVCWLQRFICVGHSAGIDQEVLEQFLTRWMPVCSVLRGDPLPVPKTTKTKVRLPELLMQRLERSFSESASSLRATKALLDMLDEAFHRTAPGGCGTWLSDGGGASLSHVVILILKEQPGHNALGCHILDPSLSCVTEVLLALAARYWYCDLMGRKFHRIALGGVRDEAELRGHRRAYIGSIPGVIIQAFQTLGVNNPVILLDEVDKTSQNSMFNPQATLLEILDPEQNTTFKDHYLNTPFDLSNAIFICTANDTSTIDRPLLDRMEVIDLSGYTVEEKVAISRSHLLPKQRQLHALEKEGDAAPILDVSEEALEALVTRWTAESGVRSLERHLAQICRWAALRLQGVDVPTGLGREAAREAALASSGPDEDGHIKVNAEHLPHILGVELFEPNLAERLDIGVSMGLSVSSVGGQLLFIETTKTVGSGKLTVTGQLGKVMMESVQTALSLLRSRFNGLSQSRRAPRVFNFETQRMELAPEAVDEKDPFHGEDIHVHFPAGGIPKDGPSAGVAVLLALASLVLNRPVRSDTAVTGEVTLRGHVLPVGGIRDKVLAAIRAGVKHVLLPMANERHVVEDIPAKSLEGVEIHYLKTVDEALDWVFGSSLHANEGGVSASQTTEGSVAPFSMRSRL</sequence>
<dbReference type="SUPFAM" id="SSF52540">
    <property type="entry name" value="P-loop containing nucleoside triphosphate hydrolases"/>
    <property type="match status" value="1"/>
</dbReference>
<dbReference type="Pfam" id="PF00004">
    <property type="entry name" value="AAA"/>
    <property type="match status" value="1"/>
</dbReference>
<evidence type="ECO:0000259" key="8">
    <source>
        <dbReference type="PROSITE" id="PS51786"/>
    </source>
</evidence>
<evidence type="ECO:0000313" key="10">
    <source>
        <dbReference type="Proteomes" id="UP001642484"/>
    </source>
</evidence>
<evidence type="ECO:0000256" key="2">
    <source>
        <dbReference type="ARBA" id="ARBA00022741"/>
    </source>
</evidence>
<keyword evidence="3 6" id="KW-0378">Hydrolase</keyword>
<accession>A0ABP0RI50</accession>
<evidence type="ECO:0000256" key="1">
    <source>
        <dbReference type="ARBA" id="ARBA00022670"/>
    </source>
</evidence>
<feature type="region of interest" description="Disordered" evidence="7">
    <location>
        <begin position="1001"/>
        <end position="1023"/>
    </location>
</feature>
<dbReference type="PROSITE" id="PS01046">
    <property type="entry name" value="LON_SER"/>
    <property type="match status" value="1"/>
</dbReference>
<dbReference type="InterPro" id="IPR020568">
    <property type="entry name" value="Ribosomal_Su5_D2-typ_SF"/>
</dbReference>
<dbReference type="SUPFAM" id="SSF54211">
    <property type="entry name" value="Ribosomal protein S5 domain 2-like"/>
    <property type="match status" value="1"/>
</dbReference>
<dbReference type="PROSITE" id="PS51786">
    <property type="entry name" value="LON_PROTEOLYTIC"/>
    <property type="match status" value="1"/>
</dbReference>
<dbReference type="Pfam" id="PF22667">
    <property type="entry name" value="Lon_lid"/>
    <property type="match status" value="1"/>
</dbReference>
<dbReference type="PRINTS" id="PR00830">
    <property type="entry name" value="ENDOLAPTASE"/>
</dbReference>
<name>A0ABP0RI50_9DINO</name>
<evidence type="ECO:0000256" key="4">
    <source>
        <dbReference type="ARBA" id="ARBA00022825"/>
    </source>
</evidence>
<gene>
    <name evidence="9" type="ORF">CCMP2556_LOCUS46955</name>
</gene>
<evidence type="ECO:0000313" key="9">
    <source>
        <dbReference type="EMBL" id="CAK9099205.1"/>
    </source>
</evidence>
<keyword evidence="5" id="KW-0067">ATP-binding</keyword>
<dbReference type="InterPro" id="IPR003959">
    <property type="entry name" value="ATPase_AAA_core"/>
</dbReference>
<comment type="similarity">
    <text evidence="6">Belongs to the peptidase S16 family.</text>
</comment>
<feature type="active site" evidence="6">
    <location>
        <position position="943"/>
    </location>
</feature>
<evidence type="ECO:0000256" key="5">
    <source>
        <dbReference type="ARBA" id="ARBA00022840"/>
    </source>
</evidence>
<proteinExistence type="inferred from homology"/>
<feature type="compositionally biased region" description="Acidic residues" evidence="7">
    <location>
        <begin position="48"/>
        <end position="61"/>
    </location>
</feature>
<dbReference type="EMBL" id="CAXAMN010025918">
    <property type="protein sequence ID" value="CAK9099205.1"/>
    <property type="molecule type" value="Genomic_DNA"/>
</dbReference>
<dbReference type="InterPro" id="IPR014721">
    <property type="entry name" value="Ribsml_uS5_D2-typ_fold_subgr"/>
</dbReference>
<keyword evidence="4 6" id="KW-0720">Serine protease</keyword>
<feature type="region of interest" description="Disordered" evidence="7">
    <location>
        <begin position="38"/>
        <end position="61"/>
    </location>
</feature>
<evidence type="ECO:0000256" key="6">
    <source>
        <dbReference type="PROSITE-ProRule" id="PRU01122"/>
    </source>
</evidence>
<dbReference type="PANTHER" id="PTHR10046">
    <property type="entry name" value="ATP DEPENDENT LON PROTEASE FAMILY MEMBER"/>
    <property type="match status" value="1"/>
</dbReference>
<dbReference type="Gene3D" id="1.20.5.5270">
    <property type="match status" value="1"/>
</dbReference>
<evidence type="ECO:0000256" key="3">
    <source>
        <dbReference type="ARBA" id="ARBA00022801"/>
    </source>
</evidence>
<dbReference type="Proteomes" id="UP001642484">
    <property type="component" value="Unassembled WGS sequence"/>
</dbReference>
<dbReference type="InterPro" id="IPR008268">
    <property type="entry name" value="Peptidase_S16_AS"/>
</dbReference>
<keyword evidence="1 6" id="KW-0645">Protease</keyword>
<comment type="caution">
    <text evidence="9">The sequence shown here is derived from an EMBL/GenBank/DDBJ whole genome shotgun (WGS) entry which is preliminary data.</text>
</comment>
<dbReference type="Pfam" id="PF05362">
    <property type="entry name" value="Lon_C"/>
    <property type="match status" value="2"/>
</dbReference>
<dbReference type="Gene3D" id="1.10.8.60">
    <property type="match status" value="1"/>
</dbReference>